<organism evidence="1 2">
    <name type="scientific">Mucilaginibacter galii</name>
    <dbReference type="NCBI Taxonomy" id="2005073"/>
    <lineage>
        <taxon>Bacteria</taxon>
        <taxon>Pseudomonadati</taxon>
        <taxon>Bacteroidota</taxon>
        <taxon>Sphingobacteriia</taxon>
        <taxon>Sphingobacteriales</taxon>
        <taxon>Sphingobacteriaceae</taxon>
        <taxon>Mucilaginibacter</taxon>
    </lineage>
</organism>
<protein>
    <recommendedName>
        <fullName evidence="3">HAD family hydrolase</fullName>
    </recommendedName>
</protein>
<dbReference type="Proteomes" id="UP000662074">
    <property type="component" value="Unassembled WGS sequence"/>
</dbReference>
<dbReference type="InterPro" id="IPR023214">
    <property type="entry name" value="HAD_sf"/>
</dbReference>
<reference evidence="1" key="2">
    <citation type="submission" date="2020-09" db="EMBL/GenBank/DDBJ databases">
        <authorList>
            <person name="Sun Q."/>
            <person name="Sedlacek I."/>
        </authorList>
    </citation>
    <scope>NUCLEOTIDE SEQUENCE</scope>
    <source>
        <strain evidence="1">CCM 8711</strain>
    </source>
</reference>
<dbReference type="AlphaFoldDB" id="A0A917N0Y5"/>
<dbReference type="SUPFAM" id="SSF56784">
    <property type="entry name" value="HAD-like"/>
    <property type="match status" value="1"/>
</dbReference>
<proteinExistence type="predicted"/>
<evidence type="ECO:0008006" key="3">
    <source>
        <dbReference type="Google" id="ProtNLM"/>
    </source>
</evidence>
<gene>
    <name evidence="1" type="ORF">GCM10011425_14950</name>
</gene>
<evidence type="ECO:0000313" key="1">
    <source>
        <dbReference type="EMBL" id="GGI50283.1"/>
    </source>
</evidence>
<dbReference type="Gene3D" id="1.10.150.520">
    <property type="match status" value="1"/>
</dbReference>
<reference evidence="1" key="1">
    <citation type="journal article" date="2014" name="Int. J. Syst. Evol. Microbiol.">
        <title>Complete genome sequence of Corynebacterium casei LMG S-19264T (=DSM 44701T), isolated from a smear-ripened cheese.</title>
        <authorList>
            <consortium name="US DOE Joint Genome Institute (JGI-PGF)"/>
            <person name="Walter F."/>
            <person name="Albersmeier A."/>
            <person name="Kalinowski J."/>
            <person name="Ruckert C."/>
        </authorList>
    </citation>
    <scope>NUCLEOTIDE SEQUENCE</scope>
    <source>
        <strain evidence="1">CCM 8711</strain>
    </source>
</reference>
<dbReference type="Pfam" id="PF13419">
    <property type="entry name" value="HAD_2"/>
    <property type="match status" value="1"/>
</dbReference>
<dbReference type="EMBL" id="BMDO01000003">
    <property type="protein sequence ID" value="GGI50283.1"/>
    <property type="molecule type" value="Genomic_DNA"/>
</dbReference>
<dbReference type="Gene3D" id="3.40.50.1000">
    <property type="entry name" value="HAD superfamily/HAD-like"/>
    <property type="match status" value="1"/>
</dbReference>
<sequence length="199" mass="23494">MIKYSDIDPRIKGFIFELDNVLFPEKEYLYQVYYLFASFLEYTELLNAKVLVNLMVQAYEKEGANAVFNTLQEHFKLDEKYRFNFEHLHTAAQIPLKIMLYPHMLTLLQDIVVDRKQIFILTNGNPLQQLNKIKHTDWQGLEKYLTCYFAEEVAPKPEPDIVHLLLDKHHLQRRETLMLGVTDTDRFCAESCGIDYIAL</sequence>
<dbReference type="InterPro" id="IPR041492">
    <property type="entry name" value="HAD_2"/>
</dbReference>
<comment type="caution">
    <text evidence="1">The sequence shown here is derived from an EMBL/GenBank/DDBJ whole genome shotgun (WGS) entry which is preliminary data.</text>
</comment>
<evidence type="ECO:0000313" key="2">
    <source>
        <dbReference type="Proteomes" id="UP000662074"/>
    </source>
</evidence>
<dbReference type="InterPro" id="IPR036412">
    <property type="entry name" value="HAD-like_sf"/>
</dbReference>
<keyword evidence="2" id="KW-1185">Reference proteome</keyword>
<name>A0A917N0Y5_9SPHI</name>
<accession>A0A917N0Y5</accession>
<dbReference type="RefSeq" id="WP_188415333.1">
    <property type="nucleotide sequence ID" value="NZ_BMDO01000003.1"/>
</dbReference>